<evidence type="ECO:0000313" key="1">
    <source>
        <dbReference type="EMBL" id="TDQ52481.1"/>
    </source>
</evidence>
<dbReference type="OrthoDB" id="3214648at2"/>
<reference evidence="1 2" key="1">
    <citation type="submission" date="2019-03" db="EMBL/GenBank/DDBJ databases">
        <title>Genomic Encyclopedia of Type Strains, Phase IV (KMG-IV): sequencing the most valuable type-strain genomes for metagenomic binning, comparative biology and taxonomic classification.</title>
        <authorList>
            <person name="Goeker M."/>
        </authorList>
    </citation>
    <scope>NUCLEOTIDE SEQUENCE [LARGE SCALE GENOMIC DNA]</scope>
    <source>
        <strain evidence="1 2">DSM 46770</strain>
    </source>
</reference>
<evidence type="ECO:0000313" key="2">
    <source>
        <dbReference type="Proteomes" id="UP000295281"/>
    </source>
</evidence>
<sequence length="67" mass="7534">MAWNWRYETADGTVLEGGAPEEPFSSRGDAESWLGESWRELRAAGTERVTLLEEDAPVYTMALNEEV</sequence>
<gene>
    <name evidence="1" type="ORF">EV190_106119</name>
</gene>
<comment type="caution">
    <text evidence="1">The sequence shown here is derived from an EMBL/GenBank/DDBJ whole genome shotgun (WGS) entry which is preliminary data.</text>
</comment>
<keyword evidence="2" id="KW-1185">Reference proteome</keyword>
<dbReference type="AlphaFoldDB" id="A0A4R6V1M4"/>
<name>A0A4R6V1M4_9ACTN</name>
<dbReference type="Proteomes" id="UP000295281">
    <property type="component" value="Unassembled WGS sequence"/>
</dbReference>
<protein>
    <recommendedName>
        <fullName evidence="3">DUF2188 family protein</fullName>
    </recommendedName>
</protein>
<dbReference type="EMBL" id="SNYN01000006">
    <property type="protein sequence ID" value="TDQ52481.1"/>
    <property type="molecule type" value="Genomic_DNA"/>
</dbReference>
<proteinExistence type="predicted"/>
<accession>A0A4R6V1M4</accession>
<dbReference type="RefSeq" id="WP_133741375.1">
    <property type="nucleotide sequence ID" value="NZ_SNYN01000006.1"/>
</dbReference>
<organism evidence="1 2">
    <name type="scientific">Actinorugispora endophytica</name>
    <dbReference type="NCBI Taxonomy" id="1605990"/>
    <lineage>
        <taxon>Bacteria</taxon>
        <taxon>Bacillati</taxon>
        <taxon>Actinomycetota</taxon>
        <taxon>Actinomycetes</taxon>
        <taxon>Streptosporangiales</taxon>
        <taxon>Nocardiopsidaceae</taxon>
        <taxon>Actinorugispora</taxon>
    </lineage>
</organism>
<evidence type="ECO:0008006" key="3">
    <source>
        <dbReference type="Google" id="ProtNLM"/>
    </source>
</evidence>